<dbReference type="AlphaFoldDB" id="A0A1I7XEG6"/>
<protein>
    <submittedName>
        <fullName evidence="2">GST N-terminal domain-containing protein</fullName>
    </submittedName>
</protein>
<sequence>MVHYKVIYFNARGPAEILRHQARSMKITAYQLTCGQSIKQRTK</sequence>
<proteinExistence type="predicted"/>
<organism evidence="1 2">
    <name type="scientific">Heterorhabditis bacteriophora</name>
    <name type="common">Entomopathogenic nematode worm</name>
    <dbReference type="NCBI Taxonomy" id="37862"/>
    <lineage>
        <taxon>Eukaryota</taxon>
        <taxon>Metazoa</taxon>
        <taxon>Ecdysozoa</taxon>
        <taxon>Nematoda</taxon>
        <taxon>Chromadorea</taxon>
        <taxon>Rhabditida</taxon>
        <taxon>Rhabditina</taxon>
        <taxon>Rhabditomorpha</taxon>
        <taxon>Strongyloidea</taxon>
        <taxon>Heterorhabditidae</taxon>
        <taxon>Heterorhabditis</taxon>
    </lineage>
</organism>
<dbReference type="WBParaSite" id="Hba_15929">
    <property type="protein sequence ID" value="Hba_15929"/>
    <property type="gene ID" value="Hba_15929"/>
</dbReference>
<keyword evidence="1" id="KW-1185">Reference proteome</keyword>
<name>A0A1I7XEG6_HETBA</name>
<accession>A0A1I7XEG6</accession>
<reference evidence="2" key="1">
    <citation type="submission" date="2016-11" db="UniProtKB">
        <authorList>
            <consortium name="WormBaseParasite"/>
        </authorList>
    </citation>
    <scope>IDENTIFICATION</scope>
</reference>
<evidence type="ECO:0000313" key="1">
    <source>
        <dbReference type="Proteomes" id="UP000095283"/>
    </source>
</evidence>
<dbReference type="Proteomes" id="UP000095283">
    <property type="component" value="Unplaced"/>
</dbReference>
<evidence type="ECO:0000313" key="2">
    <source>
        <dbReference type="WBParaSite" id="Hba_15929"/>
    </source>
</evidence>